<keyword evidence="2" id="KW-0238">DNA-binding</keyword>
<sequence>MIRIYILGMLAQTVNYPYMIRKRLLEVQPYTSLSEGKFYYDFESLRKKQYIETVETIQEEKRPDKTMYTITNLGRDYLEEELYKCFKKNSELEDLYIAINFLDYIDTKKAGLIFEDTIQKEKKRWKKFEEKKKILLSGEKSSNTTQFITDHAFNKAYFNIEWMEKLLAFIKKY</sequence>
<dbReference type="PANTHER" id="PTHR33169:SF14">
    <property type="entry name" value="TRANSCRIPTIONAL REGULATOR RV3488"/>
    <property type="match status" value="1"/>
</dbReference>
<proteinExistence type="predicted"/>
<comment type="caution">
    <text evidence="2">The sequence shown here is derived from an EMBL/GenBank/DDBJ whole genome shotgun (WGS) entry which is preliminary data.</text>
</comment>
<dbReference type="EMBL" id="JAUSUB010000008">
    <property type="protein sequence ID" value="MDQ0270393.1"/>
    <property type="molecule type" value="Genomic_DNA"/>
</dbReference>
<dbReference type="Proteomes" id="UP001238088">
    <property type="component" value="Unassembled WGS sequence"/>
</dbReference>
<protein>
    <submittedName>
        <fullName evidence="2">DNA-binding PadR family transcriptional regulator</fullName>
    </submittedName>
</protein>
<organism evidence="2 3">
    <name type="scientific">Cytobacillus purgationiresistens</name>
    <dbReference type="NCBI Taxonomy" id="863449"/>
    <lineage>
        <taxon>Bacteria</taxon>
        <taxon>Bacillati</taxon>
        <taxon>Bacillota</taxon>
        <taxon>Bacilli</taxon>
        <taxon>Bacillales</taxon>
        <taxon>Bacillaceae</taxon>
        <taxon>Cytobacillus</taxon>
    </lineage>
</organism>
<dbReference type="Pfam" id="PF03551">
    <property type="entry name" value="PadR"/>
    <property type="match status" value="1"/>
</dbReference>
<feature type="domain" description="Transcription regulator PadR N-terminal" evidence="1">
    <location>
        <begin position="6"/>
        <end position="80"/>
    </location>
</feature>
<dbReference type="InterPro" id="IPR005149">
    <property type="entry name" value="Tscrpt_reg_PadR_N"/>
</dbReference>
<dbReference type="RefSeq" id="WP_307474788.1">
    <property type="nucleotide sequence ID" value="NZ_JAUSUB010000008.1"/>
</dbReference>
<dbReference type="GO" id="GO:0003677">
    <property type="term" value="F:DNA binding"/>
    <property type="evidence" value="ECO:0007669"/>
    <property type="project" value="UniProtKB-KW"/>
</dbReference>
<dbReference type="InterPro" id="IPR036388">
    <property type="entry name" value="WH-like_DNA-bd_sf"/>
</dbReference>
<gene>
    <name evidence="2" type="ORF">J2S17_002268</name>
</gene>
<evidence type="ECO:0000313" key="2">
    <source>
        <dbReference type="EMBL" id="MDQ0270393.1"/>
    </source>
</evidence>
<dbReference type="PANTHER" id="PTHR33169">
    <property type="entry name" value="PADR-FAMILY TRANSCRIPTIONAL REGULATOR"/>
    <property type="match status" value="1"/>
</dbReference>
<evidence type="ECO:0000259" key="1">
    <source>
        <dbReference type="Pfam" id="PF03551"/>
    </source>
</evidence>
<dbReference type="InterPro" id="IPR052509">
    <property type="entry name" value="Metal_resp_DNA-bind_regulator"/>
</dbReference>
<dbReference type="InterPro" id="IPR036390">
    <property type="entry name" value="WH_DNA-bd_sf"/>
</dbReference>
<dbReference type="SUPFAM" id="SSF46785">
    <property type="entry name" value="Winged helix' DNA-binding domain"/>
    <property type="match status" value="1"/>
</dbReference>
<evidence type="ECO:0000313" key="3">
    <source>
        <dbReference type="Proteomes" id="UP001238088"/>
    </source>
</evidence>
<keyword evidence="3" id="KW-1185">Reference proteome</keyword>
<reference evidence="2 3" key="1">
    <citation type="submission" date="2023-07" db="EMBL/GenBank/DDBJ databases">
        <title>Genomic Encyclopedia of Type Strains, Phase IV (KMG-IV): sequencing the most valuable type-strain genomes for metagenomic binning, comparative biology and taxonomic classification.</title>
        <authorList>
            <person name="Goeker M."/>
        </authorList>
    </citation>
    <scope>NUCLEOTIDE SEQUENCE [LARGE SCALE GENOMIC DNA]</scope>
    <source>
        <strain evidence="2 3">DSM 23494</strain>
    </source>
</reference>
<name>A0ABU0AIY6_9BACI</name>
<dbReference type="Gene3D" id="1.10.10.10">
    <property type="entry name" value="Winged helix-like DNA-binding domain superfamily/Winged helix DNA-binding domain"/>
    <property type="match status" value="1"/>
</dbReference>
<accession>A0ABU0AIY6</accession>